<name>A0ACB6QJ94_9PLEO</name>
<proteinExistence type="predicted"/>
<evidence type="ECO:0000313" key="2">
    <source>
        <dbReference type="Proteomes" id="UP000799755"/>
    </source>
</evidence>
<accession>A0ACB6QJ94</accession>
<organism evidence="1 2">
    <name type="scientific">Lindgomyces ingoldianus</name>
    <dbReference type="NCBI Taxonomy" id="673940"/>
    <lineage>
        <taxon>Eukaryota</taxon>
        <taxon>Fungi</taxon>
        <taxon>Dikarya</taxon>
        <taxon>Ascomycota</taxon>
        <taxon>Pezizomycotina</taxon>
        <taxon>Dothideomycetes</taxon>
        <taxon>Pleosporomycetidae</taxon>
        <taxon>Pleosporales</taxon>
        <taxon>Lindgomycetaceae</taxon>
        <taxon>Lindgomyces</taxon>
    </lineage>
</organism>
<comment type="caution">
    <text evidence="1">The sequence shown here is derived from an EMBL/GenBank/DDBJ whole genome shotgun (WGS) entry which is preliminary data.</text>
</comment>
<protein>
    <submittedName>
        <fullName evidence="1">Uncharacterized protein</fullName>
    </submittedName>
</protein>
<gene>
    <name evidence="1" type="ORF">BDR25DRAFT_359480</name>
</gene>
<keyword evidence="2" id="KW-1185">Reference proteome</keyword>
<dbReference type="EMBL" id="MU003524">
    <property type="protein sequence ID" value="KAF2466585.1"/>
    <property type="molecule type" value="Genomic_DNA"/>
</dbReference>
<evidence type="ECO:0000313" key="1">
    <source>
        <dbReference type="EMBL" id="KAF2466585.1"/>
    </source>
</evidence>
<reference evidence="1" key="1">
    <citation type="journal article" date="2020" name="Stud. Mycol.">
        <title>101 Dothideomycetes genomes: a test case for predicting lifestyles and emergence of pathogens.</title>
        <authorList>
            <person name="Haridas S."/>
            <person name="Albert R."/>
            <person name="Binder M."/>
            <person name="Bloem J."/>
            <person name="Labutti K."/>
            <person name="Salamov A."/>
            <person name="Andreopoulos B."/>
            <person name="Baker S."/>
            <person name="Barry K."/>
            <person name="Bills G."/>
            <person name="Bluhm B."/>
            <person name="Cannon C."/>
            <person name="Castanera R."/>
            <person name="Culley D."/>
            <person name="Daum C."/>
            <person name="Ezra D."/>
            <person name="Gonzalez J."/>
            <person name="Henrissat B."/>
            <person name="Kuo A."/>
            <person name="Liang C."/>
            <person name="Lipzen A."/>
            <person name="Lutzoni F."/>
            <person name="Magnuson J."/>
            <person name="Mondo S."/>
            <person name="Nolan M."/>
            <person name="Ohm R."/>
            <person name="Pangilinan J."/>
            <person name="Park H.-J."/>
            <person name="Ramirez L."/>
            <person name="Alfaro M."/>
            <person name="Sun H."/>
            <person name="Tritt A."/>
            <person name="Yoshinaga Y."/>
            <person name="Zwiers L.-H."/>
            <person name="Turgeon B."/>
            <person name="Goodwin S."/>
            <person name="Spatafora J."/>
            <person name="Crous P."/>
            <person name="Grigoriev I."/>
        </authorList>
    </citation>
    <scope>NUCLEOTIDE SEQUENCE</scope>
    <source>
        <strain evidence="1">ATCC 200398</strain>
    </source>
</reference>
<sequence>MTCLLGQWVNQSTNLGFTSSFLLPRIHLGTVPSSSGLTLPLNSPSYRYLIDISSILHLPLLSKLYIFFQRFLASTLTNPSCVVVSSALPNPALALIPPLIMPNSASICVANFKIAATSSSFCGLTKHANGSQHVSGLPRKPKVLAGLNIFHDIEEVTVYKVVSLTFLHFYIDIPCNFATRSISEFVLAALYHIGYLGIPIIDLMFGSSYLIQSTLDGAIQFWNKDYIVIRVVNNQSNQST</sequence>
<dbReference type="Proteomes" id="UP000799755">
    <property type="component" value="Unassembled WGS sequence"/>
</dbReference>